<feature type="transmembrane region" description="Helical" evidence="2">
    <location>
        <begin position="105"/>
        <end position="131"/>
    </location>
</feature>
<feature type="domain" description="DUF7598" evidence="3">
    <location>
        <begin position="73"/>
        <end position="158"/>
    </location>
</feature>
<dbReference type="InterPro" id="IPR056019">
    <property type="entry name" value="DUF7598"/>
</dbReference>
<feature type="compositionally biased region" description="Low complexity" evidence="1">
    <location>
        <begin position="289"/>
        <end position="300"/>
    </location>
</feature>
<dbReference type="Pfam" id="PF24535">
    <property type="entry name" value="DUF7598"/>
    <property type="match status" value="1"/>
</dbReference>
<organism evidence="4 5">
    <name type="scientific">Hypsizygus marmoreus</name>
    <name type="common">White beech mushroom</name>
    <name type="synonym">Agaricus marmoreus</name>
    <dbReference type="NCBI Taxonomy" id="39966"/>
    <lineage>
        <taxon>Eukaryota</taxon>
        <taxon>Fungi</taxon>
        <taxon>Dikarya</taxon>
        <taxon>Basidiomycota</taxon>
        <taxon>Agaricomycotina</taxon>
        <taxon>Agaricomycetes</taxon>
        <taxon>Agaricomycetidae</taxon>
        <taxon>Agaricales</taxon>
        <taxon>Tricholomatineae</taxon>
        <taxon>Lyophyllaceae</taxon>
        <taxon>Hypsizygus</taxon>
    </lineage>
</organism>
<sequence>MQLSSRAFHFMGLNAVRFLSVVSLILVFASTIFVMVTNIKAVNAFEASKGSDSEMENCDYIEGSTVPNQAAGVFWAVVSSLLIIFQTVVLLLSEIGWPSAFFDRYFPVLGTGFGLGALGIFQCLISTQILSHHVDDFTLVSAFLLFSVGCLNMFLGLIFAERAKQKRSIAAWRADSQGVLPTHTESKGARPIFVNASPATYISRDFTGSSGSEKSSRPDTAEFGTWKASTDKAGYGFGRQGEKAAGLRGFILQKPEESLPRYATPPPSHNRQESRSQHSQHHVNLTRNASVASSTSSFASPYRESTGSAPDAHANPAQAKTPVFRSSPTAL</sequence>
<evidence type="ECO:0000256" key="1">
    <source>
        <dbReference type="SAM" id="MobiDB-lite"/>
    </source>
</evidence>
<gene>
    <name evidence="4" type="ORF">Hypma_010638</name>
</gene>
<proteinExistence type="predicted"/>
<accession>A0A369JS14</accession>
<comment type="caution">
    <text evidence="4">The sequence shown here is derived from an EMBL/GenBank/DDBJ whole genome shotgun (WGS) entry which is preliminary data.</text>
</comment>
<dbReference type="EMBL" id="LUEZ02000052">
    <property type="protein sequence ID" value="RDB22144.1"/>
    <property type="molecule type" value="Genomic_DNA"/>
</dbReference>
<dbReference type="InParanoid" id="A0A369JS14"/>
<feature type="transmembrane region" description="Helical" evidence="2">
    <location>
        <begin position="73"/>
        <end position="93"/>
    </location>
</feature>
<feature type="region of interest" description="Disordered" evidence="1">
    <location>
        <begin position="258"/>
        <end position="331"/>
    </location>
</feature>
<evidence type="ECO:0000256" key="2">
    <source>
        <dbReference type="SAM" id="Phobius"/>
    </source>
</evidence>
<keyword evidence="5" id="KW-1185">Reference proteome</keyword>
<reference evidence="4" key="1">
    <citation type="submission" date="2018-04" db="EMBL/GenBank/DDBJ databases">
        <title>Whole genome sequencing of Hypsizygus marmoreus.</title>
        <authorList>
            <person name="Choi I.-G."/>
            <person name="Min B."/>
            <person name="Kim J.-G."/>
            <person name="Kim S."/>
            <person name="Oh Y.-L."/>
            <person name="Kong W.-S."/>
            <person name="Park H."/>
            <person name="Jeong J."/>
            <person name="Song E.-S."/>
        </authorList>
    </citation>
    <scope>NUCLEOTIDE SEQUENCE [LARGE SCALE GENOMIC DNA]</scope>
    <source>
        <strain evidence="4">51987-8</strain>
    </source>
</reference>
<dbReference type="OrthoDB" id="5327148at2759"/>
<dbReference type="STRING" id="39966.A0A369JS14"/>
<feature type="transmembrane region" description="Helical" evidence="2">
    <location>
        <begin position="137"/>
        <end position="160"/>
    </location>
</feature>
<keyword evidence="2" id="KW-0472">Membrane</keyword>
<dbReference type="Proteomes" id="UP000076154">
    <property type="component" value="Unassembled WGS sequence"/>
</dbReference>
<feature type="region of interest" description="Disordered" evidence="1">
    <location>
        <begin position="205"/>
        <end position="225"/>
    </location>
</feature>
<evidence type="ECO:0000313" key="5">
    <source>
        <dbReference type="Proteomes" id="UP000076154"/>
    </source>
</evidence>
<protein>
    <recommendedName>
        <fullName evidence="3">DUF7598 domain-containing protein</fullName>
    </recommendedName>
</protein>
<keyword evidence="2" id="KW-0812">Transmembrane</keyword>
<name>A0A369JS14_HYPMA</name>
<feature type="transmembrane region" description="Helical" evidence="2">
    <location>
        <begin position="12"/>
        <end position="36"/>
    </location>
</feature>
<keyword evidence="2" id="KW-1133">Transmembrane helix</keyword>
<evidence type="ECO:0000259" key="3">
    <source>
        <dbReference type="Pfam" id="PF24535"/>
    </source>
</evidence>
<evidence type="ECO:0000313" key="4">
    <source>
        <dbReference type="EMBL" id="RDB22144.1"/>
    </source>
</evidence>
<dbReference type="AlphaFoldDB" id="A0A369JS14"/>